<dbReference type="Pfam" id="PF00691">
    <property type="entry name" value="OmpA"/>
    <property type="match status" value="1"/>
</dbReference>
<keyword evidence="4" id="KW-1185">Reference proteome</keyword>
<evidence type="ECO:0000313" key="3">
    <source>
        <dbReference type="EMBL" id="QXO16445.1"/>
    </source>
</evidence>
<dbReference type="RefSeq" id="WP_218562071.1">
    <property type="nucleotide sequence ID" value="NZ_CP076642.1"/>
</dbReference>
<gene>
    <name evidence="3" type="ORF">KNV97_02760</name>
</gene>
<dbReference type="AlphaFoldDB" id="A0A975U7K2"/>
<dbReference type="KEGG" id="vos:KNV97_02760"/>
<dbReference type="CDD" id="cd07185">
    <property type="entry name" value="OmpA_C-like"/>
    <property type="match status" value="1"/>
</dbReference>
<reference evidence="3" key="1">
    <citation type="submission" date="2021-06" db="EMBL/GenBank/DDBJ databases">
        <title>Vibrio nov. sp., novel gut bacterium isolated from Yellow Sea oyster.</title>
        <authorList>
            <person name="Muhammad N."/>
            <person name="Nguyen T.H."/>
            <person name="Lee Y.-J."/>
            <person name="Ko J."/>
            <person name="Kim S.-G."/>
        </authorList>
    </citation>
    <scope>NUCLEOTIDE SEQUENCE</scope>
    <source>
        <strain evidence="3">OG9-811</strain>
    </source>
</reference>
<organism evidence="3 4">
    <name type="scientific">Vibrio ostreae</name>
    <dbReference type="NCBI Taxonomy" id="2841925"/>
    <lineage>
        <taxon>Bacteria</taxon>
        <taxon>Pseudomonadati</taxon>
        <taxon>Pseudomonadota</taxon>
        <taxon>Gammaproteobacteria</taxon>
        <taxon>Vibrionales</taxon>
        <taxon>Vibrionaceae</taxon>
        <taxon>Vibrio</taxon>
    </lineage>
</organism>
<dbReference type="InterPro" id="IPR050330">
    <property type="entry name" value="Bact_OuterMem_StrucFunc"/>
</dbReference>
<name>A0A975U7K2_9VIBR</name>
<evidence type="ECO:0000256" key="1">
    <source>
        <dbReference type="PROSITE-ProRule" id="PRU00473"/>
    </source>
</evidence>
<dbReference type="PANTHER" id="PTHR30329">
    <property type="entry name" value="STATOR ELEMENT OF FLAGELLAR MOTOR COMPLEX"/>
    <property type="match status" value="1"/>
</dbReference>
<proteinExistence type="predicted"/>
<evidence type="ECO:0000313" key="4">
    <source>
        <dbReference type="Proteomes" id="UP000694232"/>
    </source>
</evidence>
<dbReference type="InterPro" id="IPR006665">
    <property type="entry name" value="OmpA-like"/>
</dbReference>
<sequence>MRLIKQCGVDLWAVVVVFYCPVAYSQDDTQYLDFTTNVTTLNQTVVRQGIEIDLNQLNELQSGQQISEVKKLLGEPVNIDTLTSRYEWEYNIIVPLETNNNHIVCQYKIIFSPQHQIRATQWRRDVCERLFNAALTPQSSANVSQTSSKTNPVTVDVEFEFNQFQLTEAGKLSLDKLVATLSSDYQNPVITLVGYTDYIGASQYNMRLSARRAETVKQYLSAHSIPIQSISTQARGADDPIVQCQGSERTSDVIGCLKPNRRVEVIVTEQL</sequence>
<feature type="domain" description="OmpA-like" evidence="2">
    <location>
        <begin position="146"/>
        <end position="271"/>
    </location>
</feature>
<dbReference type="PANTHER" id="PTHR30329:SF21">
    <property type="entry name" value="LIPOPROTEIN YIAD-RELATED"/>
    <property type="match status" value="1"/>
</dbReference>
<dbReference type="Proteomes" id="UP000694232">
    <property type="component" value="Chromosome 2"/>
</dbReference>
<evidence type="ECO:0000259" key="2">
    <source>
        <dbReference type="PROSITE" id="PS51123"/>
    </source>
</evidence>
<dbReference type="EMBL" id="CP076642">
    <property type="protein sequence ID" value="QXO16445.1"/>
    <property type="molecule type" value="Genomic_DNA"/>
</dbReference>
<keyword evidence="1" id="KW-0472">Membrane</keyword>
<dbReference type="GO" id="GO:0016020">
    <property type="term" value="C:membrane"/>
    <property type="evidence" value="ECO:0007669"/>
    <property type="project" value="UniProtKB-UniRule"/>
</dbReference>
<protein>
    <submittedName>
        <fullName evidence="3">OmpA family protein</fullName>
    </submittedName>
</protein>
<accession>A0A975U7K2</accession>
<dbReference type="PROSITE" id="PS51123">
    <property type="entry name" value="OMPA_2"/>
    <property type="match status" value="1"/>
</dbReference>